<keyword evidence="6" id="KW-0863">Zinc-finger</keyword>
<dbReference type="Gene3D" id="3.30.60.60">
    <property type="entry name" value="N-acetyl transferase-like"/>
    <property type="match status" value="1"/>
</dbReference>
<feature type="active site" description="Proton donor/acceptor" evidence="13">
    <location>
        <position position="366"/>
    </location>
</feature>
<evidence type="ECO:0000313" key="17">
    <source>
        <dbReference type="Proteomes" id="UP000077266"/>
    </source>
</evidence>
<keyword evidence="11" id="KW-0539">Nucleus</keyword>
<evidence type="ECO:0000256" key="3">
    <source>
        <dbReference type="ARBA" id="ARBA00013184"/>
    </source>
</evidence>
<dbReference type="SUPFAM" id="SSF55729">
    <property type="entry name" value="Acyl-CoA N-acyltransferases (Nat)"/>
    <property type="match status" value="1"/>
</dbReference>
<evidence type="ECO:0000259" key="15">
    <source>
        <dbReference type="PROSITE" id="PS51726"/>
    </source>
</evidence>
<dbReference type="EMBL" id="KV425954">
    <property type="protein sequence ID" value="KZV95624.1"/>
    <property type="molecule type" value="Genomic_DNA"/>
</dbReference>
<evidence type="ECO:0000256" key="1">
    <source>
        <dbReference type="ARBA" id="ARBA00004123"/>
    </source>
</evidence>
<dbReference type="Gene3D" id="3.40.630.30">
    <property type="match status" value="1"/>
</dbReference>
<comment type="subcellular location">
    <subcellularLocation>
        <location evidence="1">Nucleus</location>
    </subcellularLocation>
</comment>
<organism evidence="16 17">
    <name type="scientific">Exidia glandulosa HHB12029</name>
    <dbReference type="NCBI Taxonomy" id="1314781"/>
    <lineage>
        <taxon>Eukaryota</taxon>
        <taxon>Fungi</taxon>
        <taxon>Dikarya</taxon>
        <taxon>Basidiomycota</taxon>
        <taxon>Agaricomycotina</taxon>
        <taxon>Agaricomycetes</taxon>
        <taxon>Auriculariales</taxon>
        <taxon>Exidiaceae</taxon>
        <taxon>Exidia</taxon>
    </lineage>
</organism>
<dbReference type="InParanoid" id="A0A165K0X0"/>
<comment type="similarity">
    <text evidence="2">Belongs to the MYST (SAS/MOZ) family.</text>
</comment>
<keyword evidence="8" id="KW-0007">Acetylation</keyword>
<reference evidence="16 17" key="1">
    <citation type="journal article" date="2016" name="Mol. Biol. Evol.">
        <title>Comparative Genomics of Early-Diverging Mushroom-Forming Fungi Provides Insights into the Origins of Lignocellulose Decay Capabilities.</title>
        <authorList>
            <person name="Nagy L.G."/>
            <person name="Riley R."/>
            <person name="Tritt A."/>
            <person name="Adam C."/>
            <person name="Daum C."/>
            <person name="Floudas D."/>
            <person name="Sun H."/>
            <person name="Yadav J.S."/>
            <person name="Pangilinan J."/>
            <person name="Larsson K.H."/>
            <person name="Matsuura K."/>
            <person name="Barry K."/>
            <person name="Labutti K."/>
            <person name="Kuo R."/>
            <person name="Ohm R.A."/>
            <person name="Bhattacharya S.S."/>
            <person name="Shirouzu T."/>
            <person name="Yoshinaga Y."/>
            <person name="Martin F.M."/>
            <person name="Grigoriev I.V."/>
            <person name="Hibbett D.S."/>
        </authorList>
    </citation>
    <scope>NUCLEOTIDE SEQUENCE [LARGE SCALE GENOMIC DNA]</scope>
    <source>
        <strain evidence="16 17">HHB12029</strain>
    </source>
</reference>
<dbReference type="PANTHER" id="PTHR10615">
    <property type="entry name" value="HISTONE ACETYLTRANSFERASE"/>
    <property type="match status" value="1"/>
</dbReference>
<dbReference type="GO" id="GO:0035267">
    <property type="term" value="C:NuA4 histone acetyltransferase complex"/>
    <property type="evidence" value="ECO:0007669"/>
    <property type="project" value="TreeGrafter"/>
</dbReference>
<evidence type="ECO:0000256" key="7">
    <source>
        <dbReference type="ARBA" id="ARBA00022833"/>
    </source>
</evidence>
<gene>
    <name evidence="16" type="ORF">EXIGLDRAFT_468528</name>
</gene>
<proteinExistence type="inferred from homology"/>
<keyword evidence="4 16" id="KW-0808">Transferase</keyword>
<evidence type="ECO:0000256" key="8">
    <source>
        <dbReference type="ARBA" id="ARBA00022990"/>
    </source>
</evidence>
<evidence type="ECO:0000256" key="5">
    <source>
        <dbReference type="ARBA" id="ARBA00022723"/>
    </source>
</evidence>
<feature type="compositionally biased region" description="Basic and acidic residues" evidence="14">
    <location>
        <begin position="59"/>
        <end position="72"/>
    </location>
</feature>
<dbReference type="SUPFAM" id="SSF54160">
    <property type="entry name" value="Chromo domain-like"/>
    <property type="match status" value="1"/>
</dbReference>
<dbReference type="GO" id="GO:0005634">
    <property type="term" value="C:nucleus"/>
    <property type="evidence" value="ECO:0007669"/>
    <property type="project" value="UniProtKB-SubCell"/>
</dbReference>
<dbReference type="OrthoDB" id="787137at2759"/>
<dbReference type="Gene3D" id="2.30.30.140">
    <property type="match status" value="1"/>
</dbReference>
<dbReference type="InterPro" id="IPR025995">
    <property type="entry name" value="Tudor-knot"/>
</dbReference>
<protein>
    <recommendedName>
        <fullName evidence="3">histone acetyltransferase</fullName>
        <ecNumber evidence="3">2.3.1.48</ecNumber>
    </recommendedName>
</protein>
<evidence type="ECO:0000256" key="13">
    <source>
        <dbReference type="PIRSR" id="PIRSR602717-51"/>
    </source>
</evidence>
<dbReference type="GO" id="GO:0046972">
    <property type="term" value="F:histone H4K16 acetyltransferase activity"/>
    <property type="evidence" value="ECO:0007669"/>
    <property type="project" value="TreeGrafter"/>
</dbReference>
<feature type="domain" description="MYST-type HAT" evidence="15">
    <location>
        <begin position="135"/>
        <end position="533"/>
    </location>
</feature>
<dbReference type="CDD" id="cd04301">
    <property type="entry name" value="NAT_SF"/>
    <property type="match status" value="1"/>
</dbReference>
<dbReference type="Gene3D" id="1.10.10.10">
    <property type="entry name" value="Winged helix-like DNA-binding domain superfamily/Winged helix DNA-binding domain"/>
    <property type="match status" value="1"/>
</dbReference>
<keyword evidence="9" id="KW-0805">Transcription regulation</keyword>
<dbReference type="GO" id="GO:0006355">
    <property type="term" value="P:regulation of DNA-templated transcription"/>
    <property type="evidence" value="ECO:0007669"/>
    <property type="project" value="InterPro"/>
</dbReference>
<dbReference type="AlphaFoldDB" id="A0A165K0X0"/>
<dbReference type="Proteomes" id="UP000077266">
    <property type="component" value="Unassembled WGS sequence"/>
</dbReference>
<evidence type="ECO:0000313" key="16">
    <source>
        <dbReference type="EMBL" id="KZV95624.1"/>
    </source>
</evidence>
<evidence type="ECO:0000256" key="10">
    <source>
        <dbReference type="ARBA" id="ARBA00023163"/>
    </source>
</evidence>
<dbReference type="Pfam" id="PF01853">
    <property type="entry name" value="MOZ_SAS"/>
    <property type="match status" value="1"/>
</dbReference>
<keyword evidence="10" id="KW-0804">Transcription</keyword>
<keyword evidence="5" id="KW-0479">Metal-binding</keyword>
<evidence type="ECO:0000256" key="9">
    <source>
        <dbReference type="ARBA" id="ARBA00023015"/>
    </source>
</evidence>
<evidence type="ECO:0000256" key="11">
    <source>
        <dbReference type="ARBA" id="ARBA00023242"/>
    </source>
</evidence>
<dbReference type="PANTHER" id="PTHR10615:SF219">
    <property type="entry name" value="HISTONE ACETYLTRANSFERASE KAT5"/>
    <property type="match status" value="1"/>
</dbReference>
<dbReference type="PROSITE" id="PS51726">
    <property type="entry name" value="MYST_HAT"/>
    <property type="match status" value="1"/>
</dbReference>
<dbReference type="EC" id="2.3.1.48" evidence="3"/>
<dbReference type="Pfam" id="PF11717">
    <property type="entry name" value="Tudor-knot"/>
    <property type="match status" value="1"/>
</dbReference>
<dbReference type="InterPro" id="IPR016197">
    <property type="entry name" value="Chromo-like_dom_sf"/>
</dbReference>
<dbReference type="STRING" id="1314781.A0A165K0X0"/>
<keyword evidence="17" id="KW-1185">Reference proteome</keyword>
<evidence type="ECO:0000256" key="14">
    <source>
        <dbReference type="SAM" id="MobiDB-lite"/>
    </source>
</evidence>
<dbReference type="InterPro" id="IPR036388">
    <property type="entry name" value="WH-like_DNA-bd_sf"/>
</dbReference>
<evidence type="ECO:0000256" key="6">
    <source>
        <dbReference type="ARBA" id="ARBA00022771"/>
    </source>
</evidence>
<name>A0A165K0X0_EXIGL</name>
<keyword evidence="7" id="KW-0862">Zinc</keyword>
<dbReference type="InterPro" id="IPR050603">
    <property type="entry name" value="MYST_HAT"/>
</dbReference>
<dbReference type="InterPro" id="IPR002717">
    <property type="entry name" value="HAT_MYST-type"/>
</dbReference>
<sequence length="533" mass="59930">MPKLHPSLKPSDVSQVFIVTRNDASRPANVLQRRPGEVYVHYINQDKRLDEWLPEHALRPAEPHELEQDEPRGRKRKRAGSVPPHVFGSSIAQLKANGGANGAIESGYASDTLNGGGADDVDSDDSDVNEHRLITAKRNFDHATFRDQLIKTWYFSPFPMLETEGKDDETPVDPLAAARVASAPSSRPAGVIRTTLKAHGRTADIVAGGLGRDKLQGEANIWVCDRCFKYMRDSSSWEYHTNRQCTVDHPPGRKVYERGSTIIWEVDGAVEKLYTQDLCLFGKLFIDVKTIFFDTENFLFYVLTEARESKIDRVLGFFSKEKVNYDDFNLACIVVFPPYQRRGYGMLLIEFSYELSRREGKIGTPERPLSDLGLRSYFAYWAAVLVRFFRRIITVKALESGGAANGANSSEVLKAKRQKGRSGETVGGITTHAEEDDPLESMRKTHTEMNKDGSITTHVSIHATLKDIAHAVYLRPSDAAFALRECGLLERRKFDVIDEDEEEIVVISREMVEGVADALNIKKMYMEPARVLL</sequence>
<feature type="region of interest" description="Disordered" evidence="14">
    <location>
        <begin position="59"/>
        <end position="86"/>
    </location>
</feature>
<evidence type="ECO:0000256" key="2">
    <source>
        <dbReference type="ARBA" id="ARBA00010107"/>
    </source>
</evidence>
<feature type="region of interest" description="Disordered" evidence="14">
    <location>
        <begin position="404"/>
        <end position="440"/>
    </location>
</feature>
<evidence type="ECO:0000256" key="12">
    <source>
        <dbReference type="ARBA" id="ARBA00023315"/>
    </source>
</evidence>
<keyword evidence="12 16" id="KW-0012">Acyltransferase</keyword>
<dbReference type="InterPro" id="IPR016181">
    <property type="entry name" value="Acyl_CoA_acyltransferase"/>
</dbReference>
<accession>A0A165K0X0</accession>
<dbReference type="GO" id="GO:0008270">
    <property type="term" value="F:zinc ion binding"/>
    <property type="evidence" value="ECO:0007669"/>
    <property type="project" value="UniProtKB-KW"/>
</dbReference>
<evidence type="ECO:0000256" key="4">
    <source>
        <dbReference type="ARBA" id="ARBA00022679"/>
    </source>
</evidence>